<gene>
    <name evidence="3" type="ORF">EUX98_g7812</name>
</gene>
<dbReference type="OrthoDB" id="5135119at2759"/>
<reference evidence="3 4" key="1">
    <citation type="submission" date="2019-02" db="EMBL/GenBank/DDBJ databases">
        <title>Genome sequencing of the rare red list fungi Antrodiella citrinella (Flaviporus citrinellus).</title>
        <authorList>
            <person name="Buettner E."/>
            <person name="Kellner H."/>
        </authorList>
    </citation>
    <scope>NUCLEOTIDE SEQUENCE [LARGE SCALE GENOMIC DNA]</scope>
    <source>
        <strain evidence="3 4">DSM 108506</strain>
    </source>
</reference>
<dbReference type="Pfam" id="PF04185">
    <property type="entry name" value="Phosphoesterase"/>
    <property type="match status" value="1"/>
</dbReference>
<dbReference type="GO" id="GO:0009395">
    <property type="term" value="P:phospholipid catabolic process"/>
    <property type="evidence" value="ECO:0007669"/>
    <property type="project" value="TreeGrafter"/>
</dbReference>
<comment type="caution">
    <text evidence="3">The sequence shown here is derived from an EMBL/GenBank/DDBJ whole genome shotgun (WGS) entry which is preliminary data.</text>
</comment>
<proteinExistence type="predicted"/>
<dbReference type="Proteomes" id="UP000308730">
    <property type="component" value="Unassembled WGS sequence"/>
</dbReference>
<feature type="signal peptide" evidence="2">
    <location>
        <begin position="1"/>
        <end position="15"/>
    </location>
</feature>
<protein>
    <recommendedName>
        <fullName evidence="5">Acid phosphatase</fullName>
    </recommendedName>
</protein>
<sequence length="452" mass="48479">MISLAFIALIPAVLAAQAPQFVSPQPFGPTAVSPIYVGANNGSLAKSPVVPGKVFDRFTQVWIENTDFEVASTSTAFIELAKQGILLTSSYALTHPSEPNYAASVGGDFWGMGDDDFYSIPSNISTVFDLLEAKNISWASYQENMPTDGFQEYNYTQPNYLNSSAPPYTYWVRKHNPPVLYGSVSTVPERLTKIRNFNDFAVDVNASAIPQWNFITPNMVNDAHDTDIDFASDWLESWLVPLLSNPNFNDNKTLILLTFDENESYDINNRIYSILLGGAVPENLKGTNDSTYYTHYSILSSVEANWELGSLGRQDTNKTVSNVYDFIASTVGYKNLNVTGNDIPLTNLTGDIPGPLNAQFYVPFSAPNVNATGAGGGPVFVASNLNTSLTPQVQPAPVNLTASNQTVPAAVTGITPGAPAPPAATHTTSDAARLAGSVAAAFAAGGVALFML</sequence>
<dbReference type="InterPro" id="IPR007312">
    <property type="entry name" value="Phosphoesterase"/>
</dbReference>
<name>A0A4S4MMY4_9APHY</name>
<dbReference type="GO" id="GO:0016788">
    <property type="term" value="F:hydrolase activity, acting on ester bonds"/>
    <property type="evidence" value="ECO:0007669"/>
    <property type="project" value="InterPro"/>
</dbReference>
<evidence type="ECO:0000256" key="1">
    <source>
        <dbReference type="ARBA" id="ARBA00022801"/>
    </source>
</evidence>
<evidence type="ECO:0008006" key="5">
    <source>
        <dbReference type="Google" id="ProtNLM"/>
    </source>
</evidence>
<keyword evidence="2" id="KW-0732">Signal</keyword>
<dbReference type="EMBL" id="SGPM01000358">
    <property type="protein sequence ID" value="THH26371.1"/>
    <property type="molecule type" value="Genomic_DNA"/>
</dbReference>
<dbReference type="AlphaFoldDB" id="A0A4S4MMY4"/>
<dbReference type="PANTHER" id="PTHR31956:SF8">
    <property type="entry name" value="ACID PHOSPHATASE PHOA (AFU_ORTHOLOGUE AFUA_1G03570)"/>
    <property type="match status" value="1"/>
</dbReference>
<dbReference type="Gene3D" id="3.40.720.10">
    <property type="entry name" value="Alkaline Phosphatase, subunit A"/>
    <property type="match status" value="1"/>
</dbReference>
<accession>A0A4S4MMY4</accession>
<keyword evidence="1" id="KW-0378">Hydrolase</keyword>
<evidence type="ECO:0000313" key="3">
    <source>
        <dbReference type="EMBL" id="THH26371.1"/>
    </source>
</evidence>
<evidence type="ECO:0000256" key="2">
    <source>
        <dbReference type="SAM" id="SignalP"/>
    </source>
</evidence>
<dbReference type="InterPro" id="IPR017850">
    <property type="entry name" value="Alkaline_phosphatase_core_sf"/>
</dbReference>
<evidence type="ECO:0000313" key="4">
    <source>
        <dbReference type="Proteomes" id="UP000308730"/>
    </source>
</evidence>
<feature type="chain" id="PRO_5020904759" description="Acid phosphatase" evidence="2">
    <location>
        <begin position="16"/>
        <end position="452"/>
    </location>
</feature>
<keyword evidence="4" id="KW-1185">Reference proteome</keyword>
<dbReference type="PANTHER" id="PTHR31956">
    <property type="entry name" value="NON-SPECIFIC PHOSPHOLIPASE C4-RELATED"/>
    <property type="match status" value="1"/>
</dbReference>
<organism evidence="3 4">
    <name type="scientific">Antrodiella citrinella</name>
    <dbReference type="NCBI Taxonomy" id="2447956"/>
    <lineage>
        <taxon>Eukaryota</taxon>
        <taxon>Fungi</taxon>
        <taxon>Dikarya</taxon>
        <taxon>Basidiomycota</taxon>
        <taxon>Agaricomycotina</taxon>
        <taxon>Agaricomycetes</taxon>
        <taxon>Polyporales</taxon>
        <taxon>Steccherinaceae</taxon>
        <taxon>Antrodiella</taxon>
    </lineage>
</organism>